<dbReference type="PANTHER" id="PTHR45752:SF195">
    <property type="entry name" value="LEUCINE-RICH REPEAT (LRR) FAMILY PROTEIN-RELATED"/>
    <property type="match status" value="1"/>
</dbReference>
<dbReference type="InterPro" id="IPR050715">
    <property type="entry name" value="LRR-SigEffector_domain"/>
</dbReference>
<dbReference type="PANTHER" id="PTHR45752">
    <property type="entry name" value="LEUCINE-RICH REPEAT-CONTAINING"/>
    <property type="match status" value="1"/>
</dbReference>
<dbReference type="InterPro" id="IPR058546">
    <property type="entry name" value="RPS4B/Roq1-like_LRR"/>
</dbReference>
<sequence>MCWEILPKKSHIYGEIHFAVKNFQDIVEVLLSKPKESSTIRIINQEKVDMDDSINDPYCFSIMRRLKFLRISNVRFPQGLSYLSNDLRILEWFECSLKSLPSNFKPTHMYELEMCYSQLETLWEKHLVLPNLRSIDLSFSKDLIKIPDLTSTPKLVKLNLEGCTNLKELHESVLRQKSLQYVHLTGCTHLQSLGRSNMEMESLVTLLLSGCSRLESIPEFGQNMKRLEHLYVDGTSIKKLPESLGKLCNLRKLDASETCIKEIPSSVHNLKRLRRLRLHRCPLSSQRRGFLFTNVDILSGLRELDLSYCNLSVVPDGIGLLHRLISLDLSGNEFVQLSASISLLSNLKMLCLNNCKKLQSLPKLSIVNDSLSGHPIRFNYIISEEEVDVSNHHAASNNTNPTISCLNCPNLAKSGSGCYLAENILHSYLQLRTKCWMTPVAVFEIVGAVSEIPPGFVQPGSDDLILKNPWIGVAICAVIAMENIDAFMEDKYVITAHIQVGEKLWRILVPINFFVAGLENQLVIYWTVADDLERILNSRRRYNFRVSFSVEPGDGNLQVTKFGVRIICDKDLLQLKVYEESTSEAVDFLFQDTFVGVDDMGLLSSHSLIYNNLTSSTIEFFHHYDTCGSLGGIQNIIQRLLEMNQKVLNEYKEAWEHGRLLPLAYDLYQINHVFSKLYNDFVMLLTDIPGSWLSVKLAMEQIVVKSRAEDYTYKEMQQQLDELEAAKGVRFSNKFVLSFAYICKQTVAFLKNIFKENEINEIVKLRQVLARVSGVTIVGIFSMAAAFAGDLELLQEMKDKTSYWKVLQLIQKLSIEGNQWLKKGGEHRKASYKRELKIREINVNAILLQELKKKFGGLTSATERKEEMMTTIDNLEKNTNYISGAIDNMSRHAQAYSHFIRKMGTTLGHFSGYGNLPVPRFGVCFNSDQHILQLKLYEDPMNEVVSNLFRATLFLPTDLKWILRHEAPISIRGPFLFVGGAVDVLSHIRGIFIDILEKNLDFFKFLSTLGRTRLFPLFNDYYKICLGTSKLYDDFTKLLKNICCSWLSVKMALQQVIVETQAHKHTFEENTLQRLIDPDPTESLQSAYCFATSFASTCKHIVAFLKHVDQELKTRLMRRIDKQQLTLFKKVLNITVIKVLSTMAAYMGNSKFRQEMNDLTSKSLWSQLNEELSLSPTYCLPREHDSMMKRSIDRELRIRDFYGNILVQELKNETPLSIVTNLDRKINKFSKIIEDMSNCAQEYRHGIMEARSTISKLKPPGSHLIPRVSLLYNSMEGVGDR</sequence>
<evidence type="ECO:0000256" key="2">
    <source>
        <dbReference type="ARBA" id="ARBA00022737"/>
    </source>
</evidence>
<dbReference type="SMART" id="SM00369">
    <property type="entry name" value="LRR_TYP"/>
    <property type="match status" value="3"/>
</dbReference>
<reference evidence="5" key="1">
    <citation type="journal article" date="2019" name="Sci. Rep.">
        <title>Draft genome of Tanacetum cinerariifolium, the natural source of mosquito coil.</title>
        <authorList>
            <person name="Yamashiro T."/>
            <person name="Shiraishi A."/>
            <person name="Satake H."/>
            <person name="Nakayama K."/>
        </authorList>
    </citation>
    <scope>NUCLEOTIDE SEQUENCE</scope>
</reference>
<dbReference type="SUPFAM" id="SSF52058">
    <property type="entry name" value="L domain-like"/>
    <property type="match status" value="1"/>
</dbReference>
<name>A0A6L2M0Z9_TANCI</name>
<feature type="domain" description="Disease resistance protein RPS4B/Roq1-like leucine-rich repeats" evidence="4">
    <location>
        <begin position="202"/>
        <end position="367"/>
    </location>
</feature>
<dbReference type="InterPro" id="IPR003591">
    <property type="entry name" value="Leu-rich_rpt_typical-subtyp"/>
</dbReference>
<proteinExistence type="predicted"/>
<evidence type="ECO:0000256" key="3">
    <source>
        <dbReference type="ARBA" id="ARBA00022821"/>
    </source>
</evidence>
<evidence type="ECO:0000256" key="1">
    <source>
        <dbReference type="ARBA" id="ARBA00022614"/>
    </source>
</evidence>
<keyword evidence="1" id="KW-0433">Leucine-rich repeat</keyword>
<protein>
    <submittedName>
        <fullName evidence="5">NB-ARC domains-containing protein</fullName>
    </submittedName>
</protein>
<evidence type="ECO:0000259" key="4">
    <source>
        <dbReference type="Pfam" id="PF23286"/>
    </source>
</evidence>
<accession>A0A6L2M0Z9</accession>
<keyword evidence="2" id="KW-0677">Repeat</keyword>
<comment type="caution">
    <text evidence="5">The sequence shown here is derived from an EMBL/GenBank/DDBJ whole genome shotgun (WGS) entry which is preliminary data.</text>
</comment>
<dbReference type="Pfam" id="PF23286">
    <property type="entry name" value="LRR_13"/>
    <property type="match status" value="1"/>
</dbReference>
<gene>
    <name evidence="5" type="ORF">Tci_038192</name>
</gene>
<dbReference type="Gene3D" id="3.80.10.10">
    <property type="entry name" value="Ribonuclease Inhibitor"/>
    <property type="match status" value="2"/>
</dbReference>
<dbReference type="EMBL" id="BKCJ010005344">
    <property type="protein sequence ID" value="GEU66214.1"/>
    <property type="molecule type" value="Genomic_DNA"/>
</dbReference>
<organism evidence="5">
    <name type="scientific">Tanacetum cinerariifolium</name>
    <name type="common">Dalmatian daisy</name>
    <name type="synonym">Chrysanthemum cinerariifolium</name>
    <dbReference type="NCBI Taxonomy" id="118510"/>
    <lineage>
        <taxon>Eukaryota</taxon>
        <taxon>Viridiplantae</taxon>
        <taxon>Streptophyta</taxon>
        <taxon>Embryophyta</taxon>
        <taxon>Tracheophyta</taxon>
        <taxon>Spermatophyta</taxon>
        <taxon>Magnoliopsida</taxon>
        <taxon>eudicotyledons</taxon>
        <taxon>Gunneridae</taxon>
        <taxon>Pentapetalae</taxon>
        <taxon>asterids</taxon>
        <taxon>campanulids</taxon>
        <taxon>Asterales</taxon>
        <taxon>Asteraceae</taxon>
        <taxon>Asteroideae</taxon>
        <taxon>Anthemideae</taxon>
        <taxon>Anthemidinae</taxon>
        <taxon>Tanacetum</taxon>
    </lineage>
</organism>
<keyword evidence="3" id="KW-0611">Plant defense</keyword>
<dbReference type="InterPro" id="IPR032675">
    <property type="entry name" value="LRR_dom_sf"/>
</dbReference>
<evidence type="ECO:0000313" key="5">
    <source>
        <dbReference type="EMBL" id="GEU66214.1"/>
    </source>
</evidence>